<dbReference type="RefSeq" id="WP_012166507.1">
    <property type="nucleotide sequence ID" value="NC_009925.1"/>
</dbReference>
<sequence>MTYSPPTPPVQPLQRLRVTDGLLINAERWRLAYDYHRQRQSLYYQSLHQPGIVCGLGIHPISPPDKISQPFQDQRWLQVQPGMAIDDQGNCIVVPEPIDFRIASRVEQPTTIYLVLQYVDPEQLQQSEENPVLTEVFRIDEKTHPPGPGEVEICRIVIDTQAQLELPTDPFFPQINQVDLRYRRQPRSRPQAVLQIAQVSPIAPSPQNQQSITNFQAFLRSIEVLYPNLLAVDAPHPIELVDRNQAVDLRDYDVLYLQTQSAQSLTDVQVRSLRYFLMQGGFLWVEVSVRGTQLAELFTVKAQLQTALSQIDRSQALGASADHQTLQPLRQDITRELSATQTALSAKLNETGLPFRTLAEQLGQPLQSLQTMPADHPIRCQPFQFGALPIVNQQPVELFFSDHLLMLVGDLSVVWGGGSKEGFARDQIRTAQEFGTNILHYAWQRQHYRQLLATPAASTS</sequence>
<accession>B0C8S1</accession>
<evidence type="ECO:0008006" key="3">
    <source>
        <dbReference type="Google" id="ProtNLM"/>
    </source>
</evidence>
<proteinExistence type="predicted"/>
<reference evidence="1 2" key="1">
    <citation type="journal article" date="2008" name="Proc. Natl. Acad. Sci. U.S.A.">
        <title>Niche adaptation and genome expansion in the chlorophyll d-producing cyanobacterium Acaryochloris marina.</title>
        <authorList>
            <person name="Swingley W.D."/>
            <person name="Chen M."/>
            <person name="Cheung P.C."/>
            <person name="Conrad A.L."/>
            <person name="Dejesa L.C."/>
            <person name="Hao J."/>
            <person name="Honchak B.M."/>
            <person name="Karbach L.E."/>
            <person name="Kurdoglu A."/>
            <person name="Lahiri S."/>
            <person name="Mastrian S.D."/>
            <person name="Miyashita H."/>
            <person name="Page L."/>
            <person name="Ramakrishna P."/>
            <person name="Satoh S."/>
            <person name="Sattley W.M."/>
            <person name="Shimada Y."/>
            <person name="Taylor H.L."/>
            <person name="Tomo T."/>
            <person name="Tsuchiya T."/>
            <person name="Wang Z.T."/>
            <person name="Raymond J."/>
            <person name="Mimuro M."/>
            <person name="Blankenship R.E."/>
            <person name="Touchman J.W."/>
        </authorList>
    </citation>
    <scope>NUCLEOTIDE SEQUENCE [LARGE SCALE GENOMIC DNA]</scope>
    <source>
        <strain evidence="2">MBIC 11017</strain>
    </source>
</reference>
<name>B0C8S1_ACAM1</name>
<dbReference type="KEGG" id="amr:AM1_6403"/>
<dbReference type="eggNOG" id="ENOG502Z8JR">
    <property type="taxonomic scope" value="Bacteria"/>
</dbReference>
<organism evidence="1 2">
    <name type="scientific">Acaryochloris marina (strain MBIC 11017)</name>
    <dbReference type="NCBI Taxonomy" id="329726"/>
    <lineage>
        <taxon>Bacteria</taxon>
        <taxon>Bacillati</taxon>
        <taxon>Cyanobacteriota</taxon>
        <taxon>Cyanophyceae</taxon>
        <taxon>Acaryochloridales</taxon>
        <taxon>Acaryochloridaceae</taxon>
        <taxon>Acaryochloris</taxon>
    </lineage>
</organism>
<dbReference type="OrthoDB" id="529322at2"/>
<dbReference type="STRING" id="329726.AM1_6403"/>
<dbReference type="Gene3D" id="3.40.50.12140">
    <property type="entry name" value="Domain of unknown function DUF4159"/>
    <property type="match status" value="1"/>
</dbReference>
<keyword evidence="2" id="KW-1185">Reference proteome</keyword>
<dbReference type="AlphaFoldDB" id="B0C8S1"/>
<evidence type="ECO:0000313" key="1">
    <source>
        <dbReference type="EMBL" id="ABW31333.1"/>
    </source>
</evidence>
<gene>
    <name evidence="1" type="ordered locus">AM1_6403</name>
</gene>
<dbReference type="Proteomes" id="UP000000268">
    <property type="component" value="Chromosome"/>
</dbReference>
<evidence type="ECO:0000313" key="2">
    <source>
        <dbReference type="Proteomes" id="UP000000268"/>
    </source>
</evidence>
<dbReference type="HOGENOM" id="CLU_603630_0_0_3"/>
<protein>
    <recommendedName>
        <fullName evidence="3">DUF4159 domain-containing protein</fullName>
    </recommendedName>
</protein>
<dbReference type="EMBL" id="CP000828">
    <property type="protein sequence ID" value="ABW31333.1"/>
    <property type="molecule type" value="Genomic_DNA"/>
</dbReference>